<evidence type="ECO:0000313" key="3">
    <source>
        <dbReference type="EMBL" id="WGW04188.1"/>
    </source>
</evidence>
<dbReference type="EMBL" id="CP124616">
    <property type="protein sequence ID" value="WGW04188.1"/>
    <property type="molecule type" value="Genomic_DNA"/>
</dbReference>
<dbReference type="PANTHER" id="PTHR36435">
    <property type="entry name" value="SLR1288 PROTEIN"/>
    <property type="match status" value="1"/>
</dbReference>
<name>A0ABY8QJM0_9RHOB</name>
<feature type="transmembrane region" description="Helical" evidence="1">
    <location>
        <begin position="145"/>
        <end position="162"/>
    </location>
</feature>
<dbReference type="Proteomes" id="UP001241605">
    <property type="component" value="Chromosome"/>
</dbReference>
<dbReference type="PANTHER" id="PTHR36435:SF1">
    <property type="entry name" value="CAAX AMINO TERMINAL PROTEASE FAMILY PROTEIN"/>
    <property type="match status" value="1"/>
</dbReference>
<evidence type="ECO:0000259" key="2">
    <source>
        <dbReference type="Pfam" id="PF02517"/>
    </source>
</evidence>
<feature type="transmembrane region" description="Helical" evidence="1">
    <location>
        <begin position="206"/>
        <end position="224"/>
    </location>
</feature>
<keyword evidence="1" id="KW-0472">Membrane</keyword>
<feature type="transmembrane region" description="Helical" evidence="1">
    <location>
        <begin position="183"/>
        <end position="200"/>
    </location>
</feature>
<dbReference type="InterPro" id="IPR052710">
    <property type="entry name" value="CAAX_protease"/>
</dbReference>
<feature type="transmembrane region" description="Helical" evidence="1">
    <location>
        <begin position="113"/>
        <end position="133"/>
    </location>
</feature>
<organism evidence="3 4">
    <name type="scientific">Tropicibacter oceani</name>
    <dbReference type="NCBI Taxonomy" id="3058420"/>
    <lineage>
        <taxon>Bacteria</taxon>
        <taxon>Pseudomonadati</taxon>
        <taxon>Pseudomonadota</taxon>
        <taxon>Alphaproteobacteria</taxon>
        <taxon>Rhodobacterales</taxon>
        <taxon>Roseobacteraceae</taxon>
        <taxon>Tropicibacter</taxon>
    </lineage>
</organism>
<reference evidence="3 4" key="1">
    <citation type="submission" date="2023-05" db="EMBL/GenBank/DDBJ databases">
        <title>YMD87, complete Genome.</title>
        <authorList>
            <person name="Zhang J."/>
            <person name="Xu X."/>
        </authorList>
    </citation>
    <scope>NUCLEOTIDE SEQUENCE [LARGE SCALE GENOMIC DNA]</scope>
    <source>
        <strain evidence="3 4">YMD87</strain>
    </source>
</reference>
<sequence>MNGYAPHERLVLHARRKPEIWRLMLGLMLIAIVMYALSRAFFAILQVVASEQTYFDVYSSIQTATTPSGLLVLLFLMGAMGIGTMVAAELVHQRPAATLFGPRRAFWGDFRRVLVAMAALTLALYALPPWGLIEGTTPNLPLGDWLRLLPLTLIALLIQTGSEELLFRGYLQSQLAARFQRPGVWLVLPSALFASLHYAPQMYGDNAIYVVLWAFAFGLAAADLTARSGTLGPAIALHLVNNFSAMALVSMQGDMSGLALYHLPFGPEDAGALGALLPIDLAVIGVSWLAARLALRR</sequence>
<dbReference type="RefSeq" id="WP_282300819.1">
    <property type="nucleotide sequence ID" value="NZ_CP124616.1"/>
</dbReference>
<dbReference type="Pfam" id="PF02517">
    <property type="entry name" value="Rce1-like"/>
    <property type="match status" value="1"/>
</dbReference>
<evidence type="ECO:0000256" key="1">
    <source>
        <dbReference type="SAM" id="Phobius"/>
    </source>
</evidence>
<keyword evidence="1" id="KW-0812">Transmembrane</keyword>
<keyword evidence="4" id="KW-1185">Reference proteome</keyword>
<keyword evidence="1" id="KW-1133">Transmembrane helix</keyword>
<dbReference type="InterPro" id="IPR003675">
    <property type="entry name" value="Rce1/LyrA-like_dom"/>
</dbReference>
<feature type="domain" description="CAAX prenyl protease 2/Lysostaphin resistance protein A-like" evidence="2">
    <location>
        <begin position="148"/>
        <end position="243"/>
    </location>
</feature>
<proteinExistence type="predicted"/>
<accession>A0ABY8QJM0</accession>
<feature type="transmembrane region" description="Helical" evidence="1">
    <location>
        <begin position="20"/>
        <end position="49"/>
    </location>
</feature>
<feature type="transmembrane region" description="Helical" evidence="1">
    <location>
        <begin position="69"/>
        <end position="92"/>
    </location>
</feature>
<feature type="transmembrane region" description="Helical" evidence="1">
    <location>
        <begin position="231"/>
        <end position="251"/>
    </location>
</feature>
<protein>
    <submittedName>
        <fullName evidence="3">Type II CAAX endopeptidase family protein</fullName>
    </submittedName>
</protein>
<feature type="transmembrane region" description="Helical" evidence="1">
    <location>
        <begin position="271"/>
        <end position="291"/>
    </location>
</feature>
<evidence type="ECO:0000313" key="4">
    <source>
        <dbReference type="Proteomes" id="UP001241605"/>
    </source>
</evidence>
<gene>
    <name evidence="3" type="ORF">QF118_01235</name>
</gene>